<name>A0A3N2PTH3_SODAK</name>
<sequence>MLFRNSYQIANTNTLALAAPLLFPSTPPLRTPSNPLFSHKVRHPHTPTCPYNSSASPCHQGGHMASQHTQPTIVPAKQNAPSRPALFSLSFLPLSLSLSLSQPAHLVPSVMDHGNPATWEWELGIETRRHHNIAIQLFSRLDVRMSSAGARGPKGQDLNFSPELGRHALSRS</sequence>
<protein>
    <submittedName>
        <fullName evidence="2">Uncharacterized protein</fullName>
    </submittedName>
</protein>
<gene>
    <name evidence="2" type="ORF">SODALDRAFT_174403</name>
</gene>
<dbReference type="GeneID" id="39575492"/>
<reference evidence="2 3" key="1">
    <citation type="journal article" date="2018" name="Mol. Ecol.">
        <title>The obligate alkalophilic soda-lake fungus Sodiomyces alkalinus has shifted to a protein diet.</title>
        <authorList>
            <person name="Grum-Grzhimaylo A.A."/>
            <person name="Falkoski D.L."/>
            <person name="van den Heuvel J."/>
            <person name="Valero-Jimenez C.A."/>
            <person name="Min B."/>
            <person name="Choi I.G."/>
            <person name="Lipzen A."/>
            <person name="Daum C.G."/>
            <person name="Aanen D.K."/>
            <person name="Tsang A."/>
            <person name="Henrissat B."/>
            <person name="Bilanenko E.N."/>
            <person name="de Vries R.P."/>
            <person name="van Kan J.A.L."/>
            <person name="Grigoriev I.V."/>
            <person name="Debets A.J.M."/>
        </authorList>
    </citation>
    <scope>NUCLEOTIDE SEQUENCE [LARGE SCALE GENOMIC DNA]</scope>
    <source>
        <strain evidence="2 3">F11</strain>
    </source>
</reference>
<evidence type="ECO:0000313" key="2">
    <source>
        <dbReference type="EMBL" id="ROT37788.1"/>
    </source>
</evidence>
<dbReference type="AlphaFoldDB" id="A0A3N2PTH3"/>
<organism evidence="2 3">
    <name type="scientific">Sodiomyces alkalinus (strain CBS 110278 / VKM F-3762 / F11)</name>
    <name type="common">Alkaliphilic filamentous fungus</name>
    <dbReference type="NCBI Taxonomy" id="1314773"/>
    <lineage>
        <taxon>Eukaryota</taxon>
        <taxon>Fungi</taxon>
        <taxon>Dikarya</taxon>
        <taxon>Ascomycota</taxon>
        <taxon>Pezizomycotina</taxon>
        <taxon>Sordariomycetes</taxon>
        <taxon>Hypocreomycetidae</taxon>
        <taxon>Glomerellales</taxon>
        <taxon>Plectosphaerellaceae</taxon>
        <taxon>Sodiomyces</taxon>
    </lineage>
</organism>
<evidence type="ECO:0000256" key="1">
    <source>
        <dbReference type="SAM" id="MobiDB-lite"/>
    </source>
</evidence>
<dbReference type="Proteomes" id="UP000272025">
    <property type="component" value="Unassembled WGS sequence"/>
</dbReference>
<dbReference type="RefSeq" id="XP_028465594.1">
    <property type="nucleotide sequence ID" value="XM_028607014.1"/>
</dbReference>
<evidence type="ECO:0000313" key="3">
    <source>
        <dbReference type="Proteomes" id="UP000272025"/>
    </source>
</evidence>
<keyword evidence="3" id="KW-1185">Reference proteome</keyword>
<feature type="region of interest" description="Disordered" evidence="1">
    <location>
        <begin position="148"/>
        <end position="172"/>
    </location>
</feature>
<accession>A0A3N2PTH3</accession>
<dbReference type="EMBL" id="ML119056">
    <property type="protein sequence ID" value="ROT37788.1"/>
    <property type="molecule type" value="Genomic_DNA"/>
</dbReference>
<proteinExistence type="predicted"/>